<dbReference type="PANTHER" id="PTHR43133:SF8">
    <property type="entry name" value="RNA POLYMERASE SIGMA FACTOR HI_1459-RELATED"/>
    <property type="match status" value="1"/>
</dbReference>
<dbReference type="Gene3D" id="1.10.1740.10">
    <property type="match status" value="1"/>
</dbReference>
<sequence>MKKDYSTRLTLIQRIQTNHEDEHCWEDFVETYKNYIYVIIRNFNLKNELNEDLLQNVLLKLWKDLPKFEYRPNKCRFRTWLSLVTCNIVKDYLKSKAGNNAKKEVQYEEDFQSMSRVTEPEIEKIAEKEWKVFIAEKAYENIKNELSDKIRSVFELAMQDIADEEIESRIGIASSSVRVYKQRARNALIKEITRLNKELDCH</sequence>
<keyword evidence="7" id="KW-1185">Reference proteome</keyword>
<keyword evidence="1" id="KW-0805">Transcription regulation</keyword>
<keyword evidence="2" id="KW-0731">Sigma factor</keyword>
<dbReference type="Pfam" id="PF04542">
    <property type="entry name" value="Sigma70_r2"/>
    <property type="match status" value="1"/>
</dbReference>
<evidence type="ECO:0000256" key="2">
    <source>
        <dbReference type="ARBA" id="ARBA00023082"/>
    </source>
</evidence>
<dbReference type="InterPro" id="IPR013325">
    <property type="entry name" value="RNA_pol_sigma_r2"/>
</dbReference>
<protein>
    <submittedName>
        <fullName evidence="6">RNA polymerase sigma factor</fullName>
    </submittedName>
</protein>
<organism evidence="6 7">
    <name type="scientific">Lentisphaera profundi</name>
    <dbReference type="NCBI Taxonomy" id="1658616"/>
    <lineage>
        <taxon>Bacteria</taxon>
        <taxon>Pseudomonadati</taxon>
        <taxon>Lentisphaerota</taxon>
        <taxon>Lentisphaeria</taxon>
        <taxon>Lentisphaerales</taxon>
        <taxon>Lentisphaeraceae</taxon>
        <taxon>Lentisphaera</taxon>
    </lineage>
</organism>
<dbReference type="Proteomes" id="UP001214250">
    <property type="component" value="Chromosome 1"/>
</dbReference>
<accession>A0ABY7VRF1</accession>
<evidence type="ECO:0000259" key="5">
    <source>
        <dbReference type="Pfam" id="PF04542"/>
    </source>
</evidence>
<feature type="domain" description="RNA polymerase sigma-70 region 2" evidence="5">
    <location>
        <begin position="28"/>
        <end position="96"/>
    </location>
</feature>
<keyword evidence="4" id="KW-0804">Transcription</keyword>
<dbReference type="NCBIfam" id="TIGR02937">
    <property type="entry name" value="sigma70-ECF"/>
    <property type="match status" value="1"/>
</dbReference>
<name>A0ABY7VRF1_9BACT</name>
<dbReference type="SUPFAM" id="SSF88946">
    <property type="entry name" value="Sigma2 domain of RNA polymerase sigma factors"/>
    <property type="match status" value="1"/>
</dbReference>
<evidence type="ECO:0000313" key="6">
    <source>
        <dbReference type="EMBL" id="WDE95441.1"/>
    </source>
</evidence>
<reference evidence="6 7" key="1">
    <citation type="submission" date="2023-02" db="EMBL/GenBank/DDBJ databases">
        <title>Genome sequence of Lentisphaera profundi SAORIC-696.</title>
        <authorList>
            <person name="Kim e."/>
            <person name="Cho J.-C."/>
            <person name="Choi A."/>
            <person name="Kang I."/>
        </authorList>
    </citation>
    <scope>NUCLEOTIDE SEQUENCE [LARGE SCALE GENOMIC DNA]</scope>
    <source>
        <strain evidence="6 7">SAORIC-696</strain>
    </source>
</reference>
<evidence type="ECO:0000256" key="4">
    <source>
        <dbReference type="ARBA" id="ARBA00023163"/>
    </source>
</evidence>
<dbReference type="InterPro" id="IPR007627">
    <property type="entry name" value="RNA_pol_sigma70_r2"/>
</dbReference>
<evidence type="ECO:0000313" key="7">
    <source>
        <dbReference type="Proteomes" id="UP001214250"/>
    </source>
</evidence>
<dbReference type="InterPro" id="IPR039425">
    <property type="entry name" value="RNA_pol_sigma-70-like"/>
</dbReference>
<dbReference type="InterPro" id="IPR014284">
    <property type="entry name" value="RNA_pol_sigma-70_dom"/>
</dbReference>
<gene>
    <name evidence="6" type="ORF">PQO03_06885</name>
</gene>
<dbReference type="EMBL" id="CP117811">
    <property type="protein sequence ID" value="WDE95441.1"/>
    <property type="molecule type" value="Genomic_DNA"/>
</dbReference>
<evidence type="ECO:0000256" key="1">
    <source>
        <dbReference type="ARBA" id="ARBA00023015"/>
    </source>
</evidence>
<dbReference type="RefSeq" id="WP_274148996.1">
    <property type="nucleotide sequence ID" value="NZ_CP117811.1"/>
</dbReference>
<evidence type="ECO:0000256" key="3">
    <source>
        <dbReference type="ARBA" id="ARBA00023125"/>
    </source>
</evidence>
<keyword evidence="3" id="KW-0238">DNA-binding</keyword>
<proteinExistence type="predicted"/>
<dbReference type="PANTHER" id="PTHR43133">
    <property type="entry name" value="RNA POLYMERASE ECF-TYPE SIGMA FACTO"/>
    <property type="match status" value="1"/>
</dbReference>